<feature type="compositionally biased region" description="Low complexity" evidence="1">
    <location>
        <begin position="252"/>
        <end position="269"/>
    </location>
</feature>
<feature type="region of interest" description="Disordered" evidence="1">
    <location>
        <begin position="62"/>
        <end position="147"/>
    </location>
</feature>
<feature type="compositionally biased region" description="Low complexity" evidence="1">
    <location>
        <begin position="276"/>
        <end position="295"/>
    </location>
</feature>
<keyword evidence="3" id="KW-1185">Reference proteome</keyword>
<evidence type="ECO:0000313" key="2">
    <source>
        <dbReference type="EMBL" id="CAK0860103.1"/>
    </source>
</evidence>
<feature type="region of interest" description="Disordered" evidence="1">
    <location>
        <begin position="1"/>
        <end position="33"/>
    </location>
</feature>
<reference evidence="2" key="1">
    <citation type="submission" date="2023-10" db="EMBL/GenBank/DDBJ databases">
        <authorList>
            <person name="Chen Y."/>
            <person name="Shah S."/>
            <person name="Dougan E. K."/>
            <person name="Thang M."/>
            <person name="Chan C."/>
        </authorList>
    </citation>
    <scope>NUCLEOTIDE SEQUENCE [LARGE SCALE GENOMIC DNA]</scope>
</reference>
<evidence type="ECO:0000313" key="3">
    <source>
        <dbReference type="Proteomes" id="UP001189429"/>
    </source>
</evidence>
<feature type="compositionally biased region" description="Low complexity" evidence="1">
    <location>
        <begin position="1"/>
        <end position="15"/>
    </location>
</feature>
<feature type="compositionally biased region" description="Low complexity" evidence="1">
    <location>
        <begin position="107"/>
        <end position="128"/>
    </location>
</feature>
<name>A0ABN9UM96_9DINO</name>
<sequence length="1330" mass="142026">MPASPAPAAGAGAHGAAEEKGARPRPAGAVLNGGAGLAARPEALSATPLAETVVARHALRVSPAARRRRCRSESSESSGACSPLPGIAVGPGAGLRALAALPPPPARGRWPQPRRAGAGGSPRRPAQPRQREDDGQPGPPSEGWVALRSRRARVRPLCFKALWGACDGAGCPRWHPADERDAKRILDDLSVRQCTEERCRNGKFTFCPYYHGPAPAPAQPGAAVPCAVPPPKRARRGSPGGGGPISPRSERSSGQLSSESASRDGSQSDSSDEEGQSSSPSTALAAASAESGGPAQQPQHRQFLQRKDPPALLVDGPDFAVVSKPAGWDACCPVAAGSGTTSAEGLLASGWVEPLFAFPKLRRRREQHVVLSQGPIASGWALVAGSRRAQHRLLSTLREGKLISYSLALVDGEPPPGGELAGANREDGAFEASTLAVYRRKAAEGWSAQAGSERCTLVLIKAAGSACGAERGLLALAWGRPAAGDAEHGAEGGGARAFFHAYALGWSRPEGEGGRMATVVCPLPADMRAGFEGMDAFFNCPAGGDAAVASACAAERMRQALLKTGQLPAELLAEGGMVSCPTTGSFRAVSQAGKVLPMPPAPPLPFGLERWGGVICRRRWIVAFVKEALRRAKEYRLEEVAPGRVMAQTLLEHFAVLREACYNSAKALWRVADRDVSKALEPVWETMDDPRVNLSADSCLSIGVRPPCEQLQAFVEEYVSGLPAGESIPVAELFGNEHVRAIYSEAQMPHRPLLESLKPCPLFDVDPTADAITLRAVPERFLLGMEKLMRDHGIRRGDPRLFVELRKHGHRVPVSWFLGNYSQFLLGDSQAKISVAEATKMLASSQELVVEPGSNMVKSRSGHVLSLPAAPEAHPAFRRVGKEHNLMWGDRFTFSPRDVKLFQELMDHYFEPFSLQHNRMLLYTAEVETDPSGSTTWRWSVSRLMQDFKRVYTSLGGLARKTRYAFLERVCSVACKNVRFVSRLRDEELFVELVYVPDFRLPVIALCAPAWMSETFLARQEQLPPIPPSGSVLVSYALGCAAGALGSAGDAGQAAPKFARAKRHRLIIRQLLAFTADVLCVQQCESGLQRPACRSGTLDCGTTAWPTEGTLLAALVARLEKDDFEWLAAPALDLQGHSREWGSANVVFWLRRKWKAVGWAVSAGGAVSVVLEPRRSPGVSWQLTACSLEASEADLSAQLSAVKGYLRPPCILSGTFGAEAADVGRAMQAAGCPGLRSAHREVLGAELAWTSLCWGSGGSHEPSTRCRNSVWLGGGSSLTPLAALPGHKRGPHRTEDGRVCRQTMPTDHLPLVLGIEHAPPGDTSHALPVG</sequence>
<dbReference type="Proteomes" id="UP001189429">
    <property type="component" value="Unassembled WGS sequence"/>
</dbReference>
<feature type="compositionally biased region" description="Low complexity" evidence="1">
    <location>
        <begin position="217"/>
        <end position="226"/>
    </location>
</feature>
<gene>
    <name evidence="2" type="ORF">PCOR1329_LOCUS49165</name>
</gene>
<dbReference type="EMBL" id="CAUYUJ010015948">
    <property type="protein sequence ID" value="CAK0860103.1"/>
    <property type="molecule type" value="Genomic_DNA"/>
</dbReference>
<accession>A0ABN9UM96</accession>
<evidence type="ECO:0000256" key="1">
    <source>
        <dbReference type="SAM" id="MobiDB-lite"/>
    </source>
</evidence>
<protein>
    <recommendedName>
        <fullName evidence="4">C3H1-type domain-containing protein</fullName>
    </recommendedName>
</protein>
<feature type="region of interest" description="Disordered" evidence="1">
    <location>
        <begin position="217"/>
        <end position="302"/>
    </location>
</feature>
<organism evidence="2 3">
    <name type="scientific">Prorocentrum cordatum</name>
    <dbReference type="NCBI Taxonomy" id="2364126"/>
    <lineage>
        <taxon>Eukaryota</taxon>
        <taxon>Sar</taxon>
        <taxon>Alveolata</taxon>
        <taxon>Dinophyceae</taxon>
        <taxon>Prorocentrales</taxon>
        <taxon>Prorocentraceae</taxon>
        <taxon>Prorocentrum</taxon>
    </lineage>
</organism>
<evidence type="ECO:0008006" key="4">
    <source>
        <dbReference type="Google" id="ProtNLM"/>
    </source>
</evidence>
<comment type="caution">
    <text evidence="2">The sequence shown here is derived from an EMBL/GenBank/DDBJ whole genome shotgun (WGS) entry which is preliminary data.</text>
</comment>
<proteinExistence type="predicted"/>